<feature type="compositionally biased region" description="Polar residues" evidence="6">
    <location>
        <begin position="419"/>
        <end position="438"/>
    </location>
</feature>
<evidence type="ECO:0000256" key="7">
    <source>
        <dbReference type="SAM" id="Phobius"/>
    </source>
</evidence>
<feature type="transmembrane region" description="Helical" evidence="7">
    <location>
        <begin position="211"/>
        <end position="232"/>
    </location>
</feature>
<feature type="transmembrane region" description="Helical" evidence="7">
    <location>
        <begin position="286"/>
        <end position="308"/>
    </location>
</feature>
<keyword evidence="2 7" id="KW-0812">Transmembrane</keyword>
<evidence type="ECO:0000313" key="9">
    <source>
        <dbReference type="EMBL" id="KAK6344324.1"/>
    </source>
</evidence>
<comment type="similarity">
    <text evidence="5">Belongs to the SAT4 family.</text>
</comment>
<feature type="compositionally biased region" description="Basic and acidic residues" evidence="6">
    <location>
        <begin position="446"/>
        <end position="480"/>
    </location>
</feature>
<evidence type="ECO:0000256" key="2">
    <source>
        <dbReference type="ARBA" id="ARBA00022692"/>
    </source>
</evidence>
<protein>
    <recommendedName>
        <fullName evidence="8">Rhodopsin domain-containing protein</fullName>
    </recommendedName>
</protein>
<evidence type="ECO:0000259" key="8">
    <source>
        <dbReference type="Pfam" id="PF20684"/>
    </source>
</evidence>
<dbReference type="EMBL" id="JAVHNQ010000006">
    <property type="protein sequence ID" value="KAK6344324.1"/>
    <property type="molecule type" value="Genomic_DNA"/>
</dbReference>
<comment type="subcellular location">
    <subcellularLocation>
        <location evidence="1">Membrane</location>
        <topology evidence="1">Multi-pass membrane protein</topology>
    </subcellularLocation>
</comment>
<sequence length="486" mass="54756">MSNSSEAIVLTSDDVYAVLNVALWIGVGSPNYYNISTMDVMQKYADWVIETNCTGITPEEITKRFGTKPEDASRLIGEGIPSVNALCAATTTIAYQWRDYLPHPTNTDVVVPLYATFTALTAIVMALRLWSRYKIAGGIRSFDWLAIAGFFLTVVWGAIAVYHSVASTHLQAYYDMSWDQIRNSRRVRALPIKYTFMIAELTLQRRKAYKILVMFYPWVMMVIKFSLLIFYYRMTKWNYIHWSVWATTFIVIANTVSAFVLYIVQYPHIDNWNHPFEHERVERRTIQIATSAVYIATDVIIWVMPMPLVFQLKLYPRERILALFTFSLGAVACVASCIRLDSILKYDSFSPQSSSSLLVDAWTIVELYLTLLCASAPAIRALAIHYAPKVLNSVGSAAFSTAATTSTTIAKKTGSATSNTSVNTGSAQKQDVKTTVTSELDDIEKEVEKEFRQAEREAAREAQKEAERQAQEEAEKEAKNGVENLA</sequence>
<evidence type="ECO:0000256" key="3">
    <source>
        <dbReference type="ARBA" id="ARBA00022989"/>
    </source>
</evidence>
<evidence type="ECO:0000313" key="10">
    <source>
        <dbReference type="Proteomes" id="UP001375240"/>
    </source>
</evidence>
<feature type="transmembrane region" description="Helical" evidence="7">
    <location>
        <begin position="109"/>
        <end position="130"/>
    </location>
</feature>
<accession>A0AAV9UQF1</accession>
<feature type="domain" description="Rhodopsin" evidence="8">
    <location>
        <begin position="127"/>
        <end position="383"/>
    </location>
</feature>
<dbReference type="Proteomes" id="UP001375240">
    <property type="component" value="Unassembled WGS sequence"/>
</dbReference>
<dbReference type="InterPro" id="IPR049326">
    <property type="entry name" value="Rhodopsin_dom_fungi"/>
</dbReference>
<dbReference type="AlphaFoldDB" id="A0AAV9UQF1"/>
<reference evidence="9 10" key="1">
    <citation type="submission" date="2019-10" db="EMBL/GenBank/DDBJ databases">
        <authorList>
            <person name="Palmer J.M."/>
        </authorList>
    </citation>
    <scope>NUCLEOTIDE SEQUENCE [LARGE SCALE GENOMIC DNA]</scope>
    <source>
        <strain evidence="9 10">TWF696</strain>
    </source>
</reference>
<feature type="transmembrane region" description="Helical" evidence="7">
    <location>
        <begin position="361"/>
        <end position="383"/>
    </location>
</feature>
<dbReference type="GO" id="GO:0016020">
    <property type="term" value="C:membrane"/>
    <property type="evidence" value="ECO:0007669"/>
    <property type="project" value="UniProtKB-SubCell"/>
</dbReference>
<evidence type="ECO:0000256" key="5">
    <source>
        <dbReference type="ARBA" id="ARBA00038359"/>
    </source>
</evidence>
<dbReference type="Pfam" id="PF20684">
    <property type="entry name" value="Fung_rhodopsin"/>
    <property type="match status" value="1"/>
</dbReference>
<keyword evidence="3 7" id="KW-1133">Transmembrane helix</keyword>
<feature type="transmembrane region" description="Helical" evidence="7">
    <location>
        <begin position="320"/>
        <end position="341"/>
    </location>
</feature>
<feature type="transmembrane region" description="Helical" evidence="7">
    <location>
        <begin position="75"/>
        <end position="97"/>
    </location>
</feature>
<feature type="transmembrane region" description="Helical" evidence="7">
    <location>
        <begin position="244"/>
        <end position="266"/>
    </location>
</feature>
<organism evidence="9 10">
    <name type="scientific">Orbilia brochopaga</name>
    <dbReference type="NCBI Taxonomy" id="3140254"/>
    <lineage>
        <taxon>Eukaryota</taxon>
        <taxon>Fungi</taxon>
        <taxon>Dikarya</taxon>
        <taxon>Ascomycota</taxon>
        <taxon>Pezizomycotina</taxon>
        <taxon>Orbiliomycetes</taxon>
        <taxon>Orbiliales</taxon>
        <taxon>Orbiliaceae</taxon>
        <taxon>Orbilia</taxon>
    </lineage>
</organism>
<keyword evidence="10" id="KW-1185">Reference proteome</keyword>
<evidence type="ECO:0000256" key="6">
    <source>
        <dbReference type="SAM" id="MobiDB-lite"/>
    </source>
</evidence>
<feature type="transmembrane region" description="Helical" evidence="7">
    <location>
        <begin position="15"/>
        <end position="33"/>
    </location>
</feature>
<dbReference type="PANTHER" id="PTHR33048">
    <property type="entry name" value="PTH11-LIKE INTEGRAL MEMBRANE PROTEIN (AFU_ORTHOLOGUE AFUA_5G11245)"/>
    <property type="match status" value="1"/>
</dbReference>
<name>A0AAV9UQF1_9PEZI</name>
<gene>
    <name evidence="9" type="ORF">TWF696_007964</name>
</gene>
<evidence type="ECO:0000256" key="1">
    <source>
        <dbReference type="ARBA" id="ARBA00004141"/>
    </source>
</evidence>
<dbReference type="PANTHER" id="PTHR33048:SF129">
    <property type="entry name" value="INTEGRAL MEMBRANE PROTEIN-RELATED"/>
    <property type="match status" value="1"/>
</dbReference>
<evidence type="ECO:0000256" key="4">
    <source>
        <dbReference type="ARBA" id="ARBA00023136"/>
    </source>
</evidence>
<comment type="caution">
    <text evidence="9">The sequence shown here is derived from an EMBL/GenBank/DDBJ whole genome shotgun (WGS) entry which is preliminary data.</text>
</comment>
<feature type="transmembrane region" description="Helical" evidence="7">
    <location>
        <begin position="142"/>
        <end position="165"/>
    </location>
</feature>
<proteinExistence type="inferred from homology"/>
<keyword evidence="4 7" id="KW-0472">Membrane</keyword>
<feature type="region of interest" description="Disordered" evidence="6">
    <location>
        <begin position="412"/>
        <end position="486"/>
    </location>
</feature>
<dbReference type="InterPro" id="IPR052337">
    <property type="entry name" value="SAT4-like"/>
</dbReference>